<evidence type="ECO:0000313" key="4">
    <source>
        <dbReference type="Proteomes" id="UP001208041"/>
    </source>
</evidence>
<keyword evidence="1" id="KW-1133">Transmembrane helix</keyword>
<dbReference type="PANTHER" id="PTHR36435:SF1">
    <property type="entry name" value="CAAX AMINO TERMINAL PROTEASE FAMILY PROTEIN"/>
    <property type="match status" value="1"/>
</dbReference>
<evidence type="ECO:0000313" key="3">
    <source>
        <dbReference type="EMBL" id="MCV6825772.1"/>
    </source>
</evidence>
<evidence type="ECO:0000259" key="2">
    <source>
        <dbReference type="Pfam" id="PF02517"/>
    </source>
</evidence>
<proteinExistence type="predicted"/>
<feature type="transmembrane region" description="Helical" evidence="1">
    <location>
        <begin position="210"/>
        <end position="227"/>
    </location>
</feature>
<dbReference type="GO" id="GO:0008237">
    <property type="term" value="F:metallopeptidase activity"/>
    <property type="evidence" value="ECO:0007669"/>
    <property type="project" value="UniProtKB-KW"/>
</dbReference>
<feature type="transmembrane region" description="Helical" evidence="1">
    <location>
        <begin position="156"/>
        <end position="174"/>
    </location>
</feature>
<protein>
    <submittedName>
        <fullName evidence="3">CPBP family intramembrane metalloprotease</fullName>
    </submittedName>
</protein>
<sequence>MRQFFTSRPIATSLVVVAGYFTILAAPAIWSSQAFGGDPSRSPQQAPIDQLAAEILLAASAVAIVFLLGWARQARLTSRPAWSGLGYALVPAMITLGLFGVAILAASQGEADFSALISSGLPQSILLLVLFVGIFEEVLFRGILLHGFELRIGPVAALFASSFVFGISHYVNWINGQSFAATHPQVIHAGLSGILYGAIALRTRSIWPGVLLHALWDFVVTMNHALIGDTFGADPDSTTGGALVQVFGFLLRHFEPLLGLIVLAGWFRWQRRQADQMQ</sequence>
<keyword evidence="3" id="KW-0378">Hydrolase</keyword>
<name>A0AAE3J0K5_9RHOB</name>
<dbReference type="Pfam" id="PF02517">
    <property type="entry name" value="Rce1-like"/>
    <property type="match status" value="1"/>
</dbReference>
<dbReference type="GO" id="GO:0080120">
    <property type="term" value="P:CAAX-box protein maturation"/>
    <property type="evidence" value="ECO:0007669"/>
    <property type="project" value="UniProtKB-ARBA"/>
</dbReference>
<feature type="domain" description="CAAX prenyl protease 2/Lysostaphin resistance protein A-like" evidence="2">
    <location>
        <begin position="124"/>
        <end position="219"/>
    </location>
</feature>
<dbReference type="AlphaFoldDB" id="A0AAE3J0K5"/>
<feature type="transmembrane region" description="Helical" evidence="1">
    <location>
        <begin position="51"/>
        <end position="70"/>
    </location>
</feature>
<dbReference type="RefSeq" id="WP_263954722.1">
    <property type="nucleotide sequence ID" value="NZ_JAOYFC010000004.1"/>
</dbReference>
<dbReference type="Proteomes" id="UP001208041">
    <property type="component" value="Unassembled WGS sequence"/>
</dbReference>
<keyword evidence="3" id="KW-0645">Protease</keyword>
<keyword evidence="1" id="KW-0472">Membrane</keyword>
<accession>A0AAE3J0K5</accession>
<dbReference type="EMBL" id="JAOYFC010000004">
    <property type="protein sequence ID" value="MCV6825772.1"/>
    <property type="molecule type" value="Genomic_DNA"/>
</dbReference>
<feature type="transmembrane region" description="Helical" evidence="1">
    <location>
        <begin position="82"/>
        <end position="105"/>
    </location>
</feature>
<comment type="caution">
    <text evidence="3">The sequence shown here is derived from an EMBL/GenBank/DDBJ whole genome shotgun (WGS) entry which is preliminary data.</text>
</comment>
<dbReference type="InterPro" id="IPR052710">
    <property type="entry name" value="CAAX_protease"/>
</dbReference>
<feature type="transmembrane region" description="Helical" evidence="1">
    <location>
        <begin position="247"/>
        <end position="267"/>
    </location>
</feature>
<organism evidence="3 4">
    <name type="scientific">Halocynthiibacter halioticoli</name>
    <dbReference type="NCBI Taxonomy" id="2986804"/>
    <lineage>
        <taxon>Bacteria</taxon>
        <taxon>Pseudomonadati</taxon>
        <taxon>Pseudomonadota</taxon>
        <taxon>Alphaproteobacteria</taxon>
        <taxon>Rhodobacterales</taxon>
        <taxon>Paracoccaceae</taxon>
        <taxon>Halocynthiibacter</taxon>
    </lineage>
</organism>
<dbReference type="PANTHER" id="PTHR36435">
    <property type="entry name" value="SLR1288 PROTEIN"/>
    <property type="match status" value="1"/>
</dbReference>
<feature type="transmembrane region" description="Helical" evidence="1">
    <location>
        <begin position="12"/>
        <end position="31"/>
    </location>
</feature>
<reference evidence="3" key="1">
    <citation type="submission" date="2022-10" db="EMBL/GenBank/DDBJ databases">
        <authorList>
            <person name="Yue Y."/>
        </authorList>
    </citation>
    <scope>NUCLEOTIDE SEQUENCE</scope>
    <source>
        <strain evidence="3">Z654</strain>
    </source>
</reference>
<dbReference type="InterPro" id="IPR003675">
    <property type="entry name" value="Rce1/LyrA-like_dom"/>
</dbReference>
<keyword evidence="3" id="KW-0482">Metalloprotease</keyword>
<feature type="transmembrane region" description="Helical" evidence="1">
    <location>
        <begin position="186"/>
        <end position="203"/>
    </location>
</feature>
<keyword evidence="4" id="KW-1185">Reference proteome</keyword>
<dbReference type="GO" id="GO:0004175">
    <property type="term" value="F:endopeptidase activity"/>
    <property type="evidence" value="ECO:0007669"/>
    <property type="project" value="UniProtKB-ARBA"/>
</dbReference>
<gene>
    <name evidence="3" type="ORF">OH136_14515</name>
</gene>
<feature type="transmembrane region" description="Helical" evidence="1">
    <location>
        <begin position="125"/>
        <end position="144"/>
    </location>
</feature>
<evidence type="ECO:0000256" key="1">
    <source>
        <dbReference type="SAM" id="Phobius"/>
    </source>
</evidence>
<keyword evidence="1" id="KW-0812">Transmembrane</keyword>